<dbReference type="Proteomes" id="UP001497045">
    <property type="component" value="Unassembled WGS sequence"/>
</dbReference>
<feature type="transmembrane region" description="Helical" evidence="13">
    <location>
        <begin position="21"/>
        <end position="43"/>
    </location>
</feature>
<evidence type="ECO:0000256" key="10">
    <source>
        <dbReference type="ARBA" id="ARBA00022989"/>
    </source>
</evidence>
<dbReference type="PANTHER" id="PTHR30558">
    <property type="entry name" value="EXBD MEMBRANE COMPONENT OF PMF-DRIVEN MACROMOLECULE IMPORT SYSTEM"/>
    <property type="match status" value="1"/>
</dbReference>
<keyword evidence="8 12" id="KW-0812">Transmembrane</keyword>
<evidence type="ECO:0000256" key="12">
    <source>
        <dbReference type="RuleBase" id="RU003879"/>
    </source>
</evidence>
<evidence type="ECO:0000256" key="9">
    <source>
        <dbReference type="ARBA" id="ARBA00022927"/>
    </source>
</evidence>
<evidence type="ECO:0000256" key="13">
    <source>
        <dbReference type="SAM" id="Phobius"/>
    </source>
</evidence>
<evidence type="ECO:0000313" key="14">
    <source>
        <dbReference type="EMBL" id="MEL1251704.1"/>
    </source>
</evidence>
<sequence length="156" mass="17222">MAMSGGSDDGEPMMDMNMTPLIDVLLVLLIMFIITIPVATHAINIDLPSPDPNPPPEDQIDPIKNKIVLTQGGQILWNATAINEGELVRNLQETLTFSVEPELQFEPEEYAAYDTAARVLDIIKTSGVTKFGFVGNERYRVFDCGGCPPLEDREEN</sequence>
<dbReference type="InterPro" id="IPR003400">
    <property type="entry name" value="ExbD"/>
</dbReference>
<protein>
    <submittedName>
        <fullName evidence="14">Biopolymer transporter ExbD</fullName>
    </submittedName>
</protein>
<evidence type="ECO:0000256" key="4">
    <source>
        <dbReference type="ARBA" id="ARBA00011471"/>
    </source>
</evidence>
<keyword evidence="5 12" id="KW-0813">Transport</keyword>
<comment type="subcellular location">
    <subcellularLocation>
        <location evidence="2">Cell inner membrane</location>
        <topology evidence="2">Single-pass type II membrane protein</topology>
    </subcellularLocation>
    <subcellularLocation>
        <location evidence="12">Cell membrane</location>
        <topology evidence="12">Single-pass type II membrane protein</topology>
    </subcellularLocation>
</comment>
<evidence type="ECO:0000256" key="5">
    <source>
        <dbReference type="ARBA" id="ARBA00022448"/>
    </source>
</evidence>
<comment type="similarity">
    <text evidence="3 12">Belongs to the ExbD/TolR family.</text>
</comment>
<organism evidence="14 15">
    <name type="scientific">Aurantiacibacter gilvus</name>
    <dbReference type="NCBI Taxonomy" id="3139141"/>
    <lineage>
        <taxon>Bacteria</taxon>
        <taxon>Pseudomonadati</taxon>
        <taxon>Pseudomonadota</taxon>
        <taxon>Alphaproteobacteria</taxon>
        <taxon>Sphingomonadales</taxon>
        <taxon>Erythrobacteraceae</taxon>
        <taxon>Aurantiacibacter</taxon>
    </lineage>
</organism>
<evidence type="ECO:0000313" key="15">
    <source>
        <dbReference type="Proteomes" id="UP001497045"/>
    </source>
</evidence>
<name>A0ABU9IGZ1_9SPHN</name>
<keyword evidence="9 12" id="KW-0653">Protein transport</keyword>
<keyword evidence="15" id="KW-1185">Reference proteome</keyword>
<comment type="subunit">
    <text evidence="4">The accessory proteins ExbB and ExbD seem to form a complex with TonB.</text>
</comment>
<reference evidence="14 15" key="1">
    <citation type="submission" date="2024-04" db="EMBL/GenBank/DDBJ databases">
        <title>Aurantiacibacter sp. DGU6 16S ribosomal RNA gene Genome sequencing and assembly.</title>
        <authorList>
            <person name="Park S."/>
        </authorList>
    </citation>
    <scope>NUCLEOTIDE SEQUENCE [LARGE SCALE GENOMIC DNA]</scope>
    <source>
        <strain evidence="14 15">DGU6</strain>
    </source>
</reference>
<evidence type="ECO:0000256" key="8">
    <source>
        <dbReference type="ARBA" id="ARBA00022692"/>
    </source>
</evidence>
<accession>A0ABU9IGZ1</accession>
<evidence type="ECO:0000256" key="7">
    <source>
        <dbReference type="ARBA" id="ARBA00022519"/>
    </source>
</evidence>
<dbReference type="PANTHER" id="PTHR30558:SF12">
    <property type="entry name" value="BIOPOLYMER TRANSPORT PROTEIN EXBD"/>
    <property type="match status" value="1"/>
</dbReference>
<keyword evidence="10 13" id="KW-1133">Transmembrane helix</keyword>
<keyword evidence="6" id="KW-1003">Cell membrane</keyword>
<dbReference type="Pfam" id="PF02472">
    <property type="entry name" value="ExbD"/>
    <property type="match status" value="1"/>
</dbReference>
<gene>
    <name evidence="14" type="ORF">AAEO60_13585</name>
</gene>
<evidence type="ECO:0000256" key="3">
    <source>
        <dbReference type="ARBA" id="ARBA00005811"/>
    </source>
</evidence>
<evidence type="ECO:0000256" key="2">
    <source>
        <dbReference type="ARBA" id="ARBA00004249"/>
    </source>
</evidence>
<evidence type="ECO:0000256" key="11">
    <source>
        <dbReference type="ARBA" id="ARBA00023136"/>
    </source>
</evidence>
<evidence type="ECO:0000256" key="6">
    <source>
        <dbReference type="ARBA" id="ARBA00022475"/>
    </source>
</evidence>
<evidence type="ECO:0000256" key="1">
    <source>
        <dbReference type="ARBA" id="ARBA00003540"/>
    </source>
</evidence>
<comment type="function">
    <text evidence="1">Involved in the TonB-dependent energy-dependent transport of various receptor-bound substrates.</text>
</comment>
<dbReference type="RefSeq" id="WP_341674249.1">
    <property type="nucleotide sequence ID" value="NZ_JBBYHV010000002.1"/>
</dbReference>
<comment type="caution">
    <text evidence="14">The sequence shown here is derived from an EMBL/GenBank/DDBJ whole genome shotgun (WGS) entry which is preliminary data.</text>
</comment>
<keyword evidence="11 13" id="KW-0472">Membrane</keyword>
<keyword evidence="7" id="KW-0997">Cell inner membrane</keyword>
<dbReference type="EMBL" id="JBBYHV010000002">
    <property type="protein sequence ID" value="MEL1251704.1"/>
    <property type="molecule type" value="Genomic_DNA"/>
</dbReference>
<proteinExistence type="inferred from homology"/>